<feature type="transmembrane region" description="Helical" evidence="2">
    <location>
        <begin position="141"/>
        <end position="163"/>
    </location>
</feature>
<feature type="transmembrane region" description="Helical" evidence="2">
    <location>
        <begin position="973"/>
        <end position="989"/>
    </location>
</feature>
<feature type="transmembrane region" description="Helical" evidence="2">
    <location>
        <begin position="567"/>
        <end position="586"/>
    </location>
</feature>
<feature type="transmembrane region" description="Helical" evidence="2">
    <location>
        <begin position="333"/>
        <end position="350"/>
    </location>
</feature>
<accession>A0A510UW11</accession>
<evidence type="ECO:0000256" key="2">
    <source>
        <dbReference type="SAM" id="Phobius"/>
    </source>
</evidence>
<feature type="transmembrane region" description="Helical" evidence="2">
    <location>
        <begin position="1136"/>
        <end position="1155"/>
    </location>
</feature>
<gene>
    <name evidence="3" type="ORF">CPE01_24290</name>
</gene>
<dbReference type="RefSeq" id="WP_146807078.1">
    <property type="nucleotide sequence ID" value="NZ_BJUA01000011.1"/>
</dbReference>
<feature type="transmembrane region" description="Helical" evidence="2">
    <location>
        <begin position="428"/>
        <end position="449"/>
    </location>
</feature>
<feature type="transmembrane region" description="Helical" evidence="2">
    <location>
        <begin position="912"/>
        <end position="930"/>
    </location>
</feature>
<feature type="transmembrane region" description="Helical" evidence="2">
    <location>
        <begin position="228"/>
        <end position="247"/>
    </location>
</feature>
<dbReference type="InterPro" id="IPR058062">
    <property type="entry name" value="SCO7613_C"/>
</dbReference>
<feature type="region of interest" description="Disordered" evidence="1">
    <location>
        <begin position="68"/>
        <end position="123"/>
    </location>
</feature>
<feature type="transmembrane region" description="Helical" evidence="2">
    <location>
        <begin position="771"/>
        <end position="789"/>
    </location>
</feature>
<name>A0A510UW11_9CELL</name>
<keyword evidence="2" id="KW-0472">Membrane</keyword>
<feature type="transmembrane region" description="Helical" evidence="2">
    <location>
        <begin position="622"/>
        <end position="641"/>
    </location>
</feature>
<feature type="transmembrane region" description="Helical" evidence="2">
    <location>
        <begin position="1060"/>
        <end position="1080"/>
    </location>
</feature>
<feature type="transmembrane region" description="Helical" evidence="2">
    <location>
        <begin position="942"/>
        <end position="961"/>
    </location>
</feature>
<feature type="transmembrane region" description="Helical" evidence="2">
    <location>
        <begin position="795"/>
        <end position="814"/>
    </location>
</feature>
<dbReference type="Proteomes" id="UP000321386">
    <property type="component" value="Unassembled WGS sequence"/>
</dbReference>
<feature type="transmembrane region" description="Helical" evidence="2">
    <location>
        <begin position="307"/>
        <end position="327"/>
    </location>
</feature>
<feature type="compositionally biased region" description="Pro residues" evidence="1">
    <location>
        <begin position="97"/>
        <end position="120"/>
    </location>
</feature>
<feature type="transmembrane region" description="Helical" evidence="2">
    <location>
        <begin position="1162"/>
        <end position="1184"/>
    </location>
</feature>
<dbReference type="NCBIfam" id="NF047321">
    <property type="entry name" value="SCO7613_CTERM"/>
    <property type="match status" value="1"/>
</dbReference>
<proteinExistence type="predicted"/>
<feature type="transmembrane region" description="Helical" evidence="2">
    <location>
        <begin position="201"/>
        <end position="222"/>
    </location>
</feature>
<feature type="transmembrane region" description="Helical" evidence="2">
    <location>
        <begin position="653"/>
        <end position="675"/>
    </location>
</feature>
<dbReference type="OrthoDB" id="4829995at2"/>
<feature type="transmembrane region" description="Helical" evidence="2">
    <location>
        <begin position="389"/>
        <end position="408"/>
    </location>
</feature>
<feature type="transmembrane region" description="Helical" evidence="2">
    <location>
        <begin position="1111"/>
        <end position="1130"/>
    </location>
</feature>
<organism evidence="3 4">
    <name type="scientific">Cellulomonas persica</name>
    <dbReference type="NCBI Taxonomy" id="76861"/>
    <lineage>
        <taxon>Bacteria</taxon>
        <taxon>Bacillati</taxon>
        <taxon>Actinomycetota</taxon>
        <taxon>Actinomycetes</taxon>
        <taxon>Micrococcales</taxon>
        <taxon>Cellulomonadaceae</taxon>
        <taxon>Cellulomonas</taxon>
    </lineage>
</organism>
<dbReference type="EMBL" id="BJUA01000011">
    <property type="protein sequence ID" value="GEK18696.1"/>
    <property type="molecule type" value="Genomic_DNA"/>
</dbReference>
<feature type="transmembrane region" description="Helical" evidence="2">
    <location>
        <begin position="1190"/>
        <end position="1208"/>
    </location>
</feature>
<feature type="transmembrane region" description="Helical" evidence="2">
    <location>
        <begin position="998"/>
        <end position="1018"/>
    </location>
</feature>
<evidence type="ECO:0000313" key="4">
    <source>
        <dbReference type="Proteomes" id="UP000321386"/>
    </source>
</evidence>
<feature type="transmembrane region" description="Helical" evidence="2">
    <location>
        <begin position="874"/>
        <end position="892"/>
    </location>
</feature>
<feature type="transmembrane region" description="Helical" evidence="2">
    <location>
        <begin position="469"/>
        <end position="487"/>
    </location>
</feature>
<evidence type="ECO:0000256" key="1">
    <source>
        <dbReference type="SAM" id="MobiDB-lite"/>
    </source>
</evidence>
<keyword evidence="2" id="KW-0812">Transmembrane</keyword>
<feature type="transmembrane region" description="Helical" evidence="2">
    <location>
        <begin position="598"/>
        <end position="616"/>
    </location>
</feature>
<dbReference type="AlphaFoldDB" id="A0A510UW11"/>
<feature type="transmembrane region" description="Helical" evidence="2">
    <location>
        <begin position="721"/>
        <end position="740"/>
    </location>
</feature>
<feature type="transmembrane region" description="Helical" evidence="2">
    <location>
        <begin position="169"/>
        <end position="189"/>
    </location>
</feature>
<reference evidence="3 4" key="1">
    <citation type="submission" date="2019-07" db="EMBL/GenBank/DDBJ databases">
        <title>Whole genome shotgun sequence of Cellulomonas persica NBRC 101101.</title>
        <authorList>
            <person name="Hosoyama A."/>
            <person name="Uohara A."/>
            <person name="Ohji S."/>
            <person name="Ichikawa N."/>
        </authorList>
    </citation>
    <scope>NUCLEOTIDE SEQUENCE [LARGE SCALE GENOMIC DNA]</scope>
    <source>
        <strain evidence="3 4">NBRC 101101</strain>
    </source>
</reference>
<comment type="caution">
    <text evidence="3">The sequence shown here is derived from an EMBL/GenBank/DDBJ whole genome shotgun (WGS) entry which is preliminary data.</text>
</comment>
<feature type="transmembrane region" description="Helical" evidence="2">
    <location>
        <begin position="746"/>
        <end position="764"/>
    </location>
</feature>
<keyword evidence="2" id="KW-1133">Transmembrane helix</keyword>
<feature type="transmembrane region" description="Helical" evidence="2">
    <location>
        <begin position="362"/>
        <end position="383"/>
    </location>
</feature>
<feature type="transmembrane region" description="Helical" evidence="2">
    <location>
        <begin position="846"/>
        <end position="862"/>
    </location>
</feature>
<keyword evidence="4" id="KW-1185">Reference proteome</keyword>
<sequence length="1226" mass="120568">MAPTPLEQARRLLLDPSRCPACGAPLTSPRCRACGIDLAGDAGRHVWQVARAAADALAHHAEVVARVRADQSSPTSAAPDRARVAPVPSPLHAVPSPARPVPAPSLPVQPLPGPVPPPPGRLAAPAGDAARLARRPWRVQTVLVTLGAALLALASLVFLVFTWELLTLPVRATLVAVGTAGVLALAVLLARRGLTQSAEAVAALGSALLALDVWALWATGMLPSAPGWLVGGVGLLVCGALLAGYGLRTGLRAGTVAAAVLVPASPLLLIVATEEAPVATTALLTSLGLATLRHHRVVRTRPPERRVLATFAGGTGLAAGLVVTAGLGSTDPVSPGLTVLAAATVAALAVQSRLTDGVSARVWAAGAGLLATLGAALAVPPLADAFTPWSAPAAAVVAAAVVLAAGALPGSGQAAGVVPPGTRRAAVAGATAAVTAGVLALPELALLAAEGVADVVAPDRTPDGACGPAAVTMLATGTLAALVGLRLVRAVRHVAGGLTCLGAFVGVALVAPGVPATVAGLAGLALVAAFVPLPRPWHRHVRTLAVVAGGAAVVASLDGAASGAPTSWAVAHVAALLTATLVALVAGRWGRTPARGGAAAAAVLLLTFALAGVARLVGAGPADAACLAAGLVGTLVVALVLRGLATHPERAAALGVAAGTQALTWCVVLGGYVVASDGTPEAAVAGGSVALVTSLPALAAAQAAVLAAFGHGRVGTPVRQVCTALVAPALAASLLTAHLVAGRPGVSATLVGATVLGCAAALVARATPFRPVLEVSGAVVTAVALAASVEAPAGVATLQLTLAALTAGVVGLAADRRALRWWALGLAVVASWSGLAVRDVGTPEAYAAPLGLVLGAIGVRRVRDGIRTPDGSSARATSGPPLLAAGLLLVGTPPALVDDPLVVGSLALDRTVLLTVAVVTLTLGAVRVAAGPHVLALRTAQVMAACAALLAILGPLRRAVLALLDGASTPVEVWSLPAALVLGLATLAARRSDAGRPVVALGVWGTLLVAAVPTLAAAQGQVDDDPRAALVRYATVALVGTGVALIGVVRGSASLVGPGLTLLGLAGLGGAVAVTGAAARMLPADAVLAVAGALAGVVGTTWMLRAPDARSWPALGAPGLLVLAPVLVGLQVEPVPWRWVVVLVGGTAAVIVGAVRRWQAPFVVGAVVLAVEVVVQLLAAATSLVTNVGWWPLLFLGGAALTVVGVTYEKRMRDAREATRYVARMR</sequence>
<feature type="transmembrane region" description="Helical" evidence="2">
    <location>
        <begin position="1030"/>
        <end position="1048"/>
    </location>
</feature>
<feature type="transmembrane region" description="Helical" evidence="2">
    <location>
        <begin position="821"/>
        <end position="840"/>
    </location>
</feature>
<feature type="transmembrane region" description="Helical" evidence="2">
    <location>
        <begin position="687"/>
        <end position="709"/>
    </location>
</feature>
<evidence type="ECO:0000313" key="3">
    <source>
        <dbReference type="EMBL" id="GEK18696.1"/>
    </source>
</evidence>
<protein>
    <submittedName>
        <fullName evidence="3">Uncharacterized protein</fullName>
    </submittedName>
</protein>
<feature type="transmembrane region" description="Helical" evidence="2">
    <location>
        <begin position="1086"/>
        <end position="1104"/>
    </location>
</feature>